<proteinExistence type="predicted"/>
<dbReference type="AlphaFoldDB" id="A0A2U3LNN0"/>
<protein>
    <submittedName>
        <fullName evidence="1">Uncharacterized protein</fullName>
    </submittedName>
</protein>
<dbReference type="OrthoDB" id="9813321at2"/>
<evidence type="ECO:0000313" key="1">
    <source>
        <dbReference type="EMBL" id="SPF53531.1"/>
    </source>
</evidence>
<sequence>MATYDFACDNCKIINEIKLTFDEHSKQKNSIVCQKCGSLMYQVVAPLRFTLKGEGWFGKSSDAIGHPYAITQRELNKNLDLENKIEDIAGNYNDKSNPEE</sequence>
<dbReference type="EMBL" id="OMOF01000640">
    <property type="protein sequence ID" value="SPF53531.1"/>
    <property type="molecule type" value="Genomic_DNA"/>
</dbReference>
<accession>A0A2U3LNN0</accession>
<organism evidence="1 2">
    <name type="scientific">Candidatus Desulfosporosinus infrequens</name>
    <dbReference type="NCBI Taxonomy" id="2043169"/>
    <lineage>
        <taxon>Bacteria</taxon>
        <taxon>Bacillati</taxon>
        <taxon>Bacillota</taxon>
        <taxon>Clostridia</taxon>
        <taxon>Eubacteriales</taxon>
        <taxon>Desulfitobacteriaceae</taxon>
        <taxon>Desulfosporosinus</taxon>
    </lineage>
</organism>
<reference evidence="2" key="1">
    <citation type="submission" date="2018-02" db="EMBL/GenBank/DDBJ databases">
        <authorList>
            <person name="Hausmann B."/>
        </authorList>
    </citation>
    <scope>NUCLEOTIDE SEQUENCE [LARGE SCALE GENOMIC DNA]</scope>
    <source>
        <strain evidence="2">Peat soil MAG SbF1</strain>
    </source>
</reference>
<gene>
    <name evidence="1" type="ORF">SBF1_6750002</name>
</gene>
<name>A0A2U3LNN0_9FIRM</name>
<dbReference type="Proteomes" id="UP000238916">
    <property type="component" value="Unassembled WGS sequence"/>
</dbReference>
<evidence type="ECO:0000313" key="2">
    <source>
        <dbReference type="Proteomes" id="UP000238916"/>
    </source>
</evidence>